<evidence type="ECO:0000313" key="4">
    <source>
        <dbReference type="Proteomes" id="UP000599578"/>
    </source>
</evidence>
<organism evidence="3 4">
    <name type="scientific">Marinobacterium nitratireducens</name>
    <dbReference type="NCBI Taxonomy" id="518897"/>
    <lineage>
        <taxon>Bacteria</taxon>
        <taxon>Pseudomonadati</taxon>
        <taxon>Pseudomonadota</taxon>
        <taxon>Gammaproteobacteria</taxon>
        <taxon>Oceanospirillales</taxon>
        <taxon>Oceanospirillaceae</taxon>
        <taxon>Marinobacterium</taxon>
    </lineage>
</organism>
<evidence type="ECO:0000259" key="2">
    <source>
        <dbReference type="PROSITE" id="PS51782"/>
    </source>
</evidence>
<reference evidence="3 4" key="1">
    <citation type="journal article" date="2014" name="Int. J. Syst. Evol. Microbiol.">
        <title>Complete genome sequence of Corynebacterium casei LMG S-19264T (=DSM 44701T), isolated from a smear-ripened cheese.</title>
        <authorList>
            <consortium name="US DOE Joint Genome Institute (JGI-PGF)"/>
            <person name="Walter F."/>
            <person name="Albersmeier A."/>
            <person name="Kalinowski J."/>
            <person name="Ruckert C."/>
        </authorList>
    </citation>
    <scope>NUCLEOTIDE SEQUENCE [LARGE SCALE GENOMIC DNA]</scope>
    <source>
        <strain evidence="3 4">CGMCC 1.7286</strain>
    </source>
</reference>
<dbReference type="RefSeq" id="WP_188858360.1">
    <property type="nucleotide sequence ID" value="NZ_BMLT01000002.1"/>
</dbReference>
<accession>A0A918DQ55</accession>
<dbReference type="CDD" id="cd00118">
    <property type="entry name" value="LysM"/>
    <property type="match status" value="1"/>
</dbReference>
<sequence length="345" mass="38152">MKKLLCGLLTCLLLTVSVAKAEVRGDVIQLRENHPSQYVVVKGDTLWDISGRFLAHPWQWPSVWEVNPQIFNPHLIYPGDIIYLTWVDGQPRLSLKPGTVRLSPRARVYPLEDAIPAIPLKDIIAFLSDHLVADEDLLKAAPYVVGGRNDSIIAGAGDRVYARGQLQSEEPLQAIYRASREYRDPHSGEFLGYEMLKIADTEIPARKDDILTLDLKKTREEVRVLDRVLPIEESRIQSLFQPAPVPAGTEGQILSVLGGVAKIGQFNAVAVNVGARNNVEPGNVMSIYRAGEQVRDPVTGELVSLPEEHAGLMMLFKVFDKVSYGLVLNATNVMSVGDKVYEPGL</sequence>
<gene>
    <name evidence="3" type="ORF">GCM10011348_06980</name>
</gene>
<proteinExistence type="predicted"/>
<feature type="domain" description="LysM" evidence="2">
    <location>
        <begin position="36"/>
        <end position="84"/>
    </location>
</feature>
<dbReference type="SMART" id="SM00257">
    <property type="entry name" value="LysM"/>
    <property type="match status" value="1"/>
</dbReference>
<protein>
    <recommendedName>
        <fullName evidence="2">LysM domain-containing protein</fullName>
    </recommendedName>
</protein>
<feature type="chain" id="PRO_5038024106" description="LysM domain-containing protein" evidence="1">
    <location>
        <begin position="22"/>
        <end position="345"/>
    </location>
</feature>
<keyword evidence="4" id="KW-1185">Reference proteome</keyword>
<dbReference type="PANTHER" id="PTHR34700">
    <property type="entry name" value="POTASSIUM BINDING PROTEIN KBP"/>
    <property type="match status" value="1"/>
</dbReference>
<dbReference type="PROSITE" id="PS51782">
    <property type="entry name" value="LYSM"/>
    <property type="match status" value="1"/>
</dbReference>
<dbReference type="Pfam" id="PF01476">
    <property type="entry name" value="LysM"/>
    <property type="match status" value="1"/>
</dbReference>
<comment type="caution">
    <text evidence="3">The sequence shown here is derived from an EMBL/GenBank/DDBJ whole genome shotgun (WGS) entry which is preliminary data.</text>
</comment>
<dbReference type="PANTHER" id="PTHR34700:SF4">
    <property type="entry name" value="PHAGE-LIKE ELEMENT PBSX PROTEIN XKDP"/>
    <property type="match status" value="1"/>
</dbReference>
<keyword evidence="1" id="KW-0732">Signal</keyword>
<dbReference type="Proteomes" id="UP000599578">
    <property type="component" value="Unassembled WGS sequence"/>
</dbReference>
<dbReference type="InterPro" id="IPR036779">
    <property type="entry name" value="LysM_dom_sf"/>
</dbReference>
<dbReference type="InterPro" id="IPR018392">
    <property type="entry name" value="LysM"/>
</dbReference>
<name>A0A918DQ55_9GAMM</name>
<evidence type="ECO:0000256" key="1">
    <source>
        <dbReference type="SAM" id="SignalP"/>
    </source>
</evidence>
<dbReference type="SUPFAM" id="SSF54106">
    <property type="entry name" value="LysM domain"/>
    <property type="match status" value="1"/>
</dbReference>
<evidence type="ECO:0000313" key="3">
    <source>
        <dbReference type="EMBL" id="GGO77440.1"/>
    </source>
</evidence>
<dbReference type="InterPro" id="IPR052196">
    <property type="entry name" value="Bact_Kbp"/>
</dbReference>
<dbReference type="AlphaFoldDB" id="A0A918DQ55"/>
<dbReference type="Gene3D" id="3.10.350.10">
    <property type="entry name" value="LysM domain"/>
    <property type="match status" value="1"/>
</dbReference>
<dbReference type="EMBL" id="BMLT01000002">
    <property type="protein sequence ID" value="GGO77440.1"/>
    <property type="molecule type" value="Genomic_DNA"/>
</dbReference>
<feature type="signal peptide" evidence="1">
    <location>
        <begin position="1"/>
        <end position="21"/>
    </location>
</feature>